<name>A0ABZ2XU72_9RHOB</name>
<evidence type="ECO:0000313" key="1">
    <source>
        <dbReference type="EMBL" id="WZK88409.1"/>
    </source>
</evidence>
<reference evidence="1 2" key="1">
    <citation type="submission" date="2023-04" db="EMBL/GenBank/DDBJ databases">
        <title>Complete genome sequence of Alisedimentitalea scapharcae.</title>
        <authorList>
            <person name="Rong J.-C."/>
            <person name="Yi M.-L."/>
            <person name="Zhao Q."/>
        </authorList>
    </citation>
    <scope>NUCLEOTIDE SEQUENCE [LARGE SCALE GENOMIC DNA]</scope>
    <source>
        <strain evidence="1 2">KCTC 42119</strain>
    </source>
</reference>
<sequence length="290" mass="32280">MKKARAKAIFNAGSRAIECLGINDGKYYCPICGEGFTLEAGLLNRKPNTNWLTEEDVPPKSVGGKVVILTCRLCNNSAGHNYEFDLVRRRNMVEQAKCLVGQQDGEFGHVIFKVGGLSLNANLSRRNGITHFDISDKNNLSHLEVSKDTLSEFQDGDTLSISPPKGYQKENIEKADLKSAFLAVAAKFGYSIAFDSRMIPLRKAIIGRADHKDLIHYMDFPPEISDKILVDEEAGVAAMKIEDRGVVIPWPSHPLSNFRKRGDWLEIRGALVEFPTGFEALVDRSRLKKT</sequence>
<evidence type="ECO:0000313" key="2">
    <source>
        <dbReference type="Proteomes" id="UP001623232"/>
    </source>
</evidence>
<accession>A0ABZ2XU72</accession>
<dbReference type="EMBL" id="CP123584">
    <property type="protein sequence ID" value="WZK88409.1"/>
    <property type="molecule type" value="Genomic_DNA"/>
</dbReference>
<organism evidence="1 2">
    <name type="scientific">Aliisedimentitalea scapharcae</name>
    <dbReference type="NCBI Taxonomy" id="1524259"/>
    <lineage>
        <taxon>Bacteria</taxon>
        <taxon>Pseudomonadati</taxon>
        <taxon>Pseudomonadota</taxon>
        <taxon>Alphaproteobacteria</taxon>
        <taxon>Rhodobacterales</taxon>
        <taxon>Roseobacteraceae</taxon>
        <taxon>Aliisedimentitalea</taxon>
    </lineage>
</organism>
<protein>
    <recommendedName>
        <fullName evidence="3">HNH endonuclease</fullName>
    </recommendedName>
</protein>
<proteinExistence type="predicted"/>
<evidence type="ECO:0008006" key="3">
    <source>
        <dbReference type="Google" id="ProtNLM"/>
    </source>
</evidence>
<gene>
    <name evidence="1" type="ORF">QEZ52_17670</name>
</gene>
<dbReference type="RefSeq" id="WP_406645795.1">
    <property type="nucleotide sequence ID" value="NZ_CP123584.1"/>
</dbReference>
<dbReference type="Proteomes" id="UP001623232">
    <property type="component" value="Chromosome"/>
</dbReference>
<keyword evidence="2" id="KW-1185">Reference proteome</keyword>